<dbReference type="RefSeq" id="WP_076724064.1">
    <property type="nucleotide sequence ID" value="NZ_MSCW01000005.1"/>
</dbReference>
<gene>
    <name evidence="2" type="ORF">BTO32_07845</name>
</gene>
<comment type="caution">
    <text evidence="2">The sequence shown here is derived from an EMBL/GenBank/DDBJ whole genome shotgun (WGS) entry which is preliminary data.</text>
</comment>
<evidence type="ECO:0000313" key="2">
    <source>
        <dbReference type="EMBL" id="ONF44184.1"/>
    </source>
</evidence>
<dbReference type="Proteomes" id="UP000189339">
    <property type="component" value="Unassembled WGS sequence"/>
</dbReference>
<accession>A0A1V2DTZ7</accession>
<feature type="transmembrane region" description="Helical" evidence="1">
    <location>
        <begin position="38"/>
        <end position="58"/>
    </location>
</feature>
<keyword evidence="1" id="KW-0472">Membrane</keyword>
<keyword evidence="1" id="KW-1133">Transmembrane helix</keyword>
<dbReference type="STRING" id="135739.BTO32_07845"/>
<dbReference type="EMBL" id="MSCW01000005">
    <property type="protein sequence ID" value="ONF44184.1"/>
    <property type="molecule type" value="Genomic_DNA"/>
</dbReference>
<protein>
    <submittedName>
        <fullName evidence="2">Multidrug transporter</fullName>
    </submittedName>
</protein>
<organism evidence="2 3">
    <name type="scientific">Marinobacter lutaoensis</name>
    <dbReference type="NCBI Taxonomy" id="135739"/>
    <lineage>
        <taxon>Bacteria</taxon>
        <taxon>Pseudomonadati</taxon>
        <taxon>Pseudomonadota</taxon>
        <taxon>Gammaproteobacteria</taxon>
        <taxon>Pseudomonadales</taxon>
        <taxon>Marinobacteraceae</taxon>
        <taxon>Marinobacter</taxon>
    </lineage>
</organism>
<keyword evidence="3" id="KW-1185">Reference proteome</keyword>
<dbReference type="AlphaFoldDB" id="A0A1V2DTZ7"/>
<proteinExistence type="predicted"/>
<evidence type="ECO:0000256" key="1">
    <source>
        <dbReference type="SAM" id="Phobius"/>
    </source>
</evidence>
<sequence length="216" mass="24406">MSHELATLVLAAFGGVLVVGSLVFFLRPRWLWQWLKGMVVFAVLALGLYSLAIAVSLLEYESLEGMDTVATVSTYRQGDQLWQVALQLPDEPPRYEMVRGDQWQLDARMMRFAGPIRWLGVAPGYRLERLSGRYTSLEQERTAPRSVIALHGNRWLDLWALDREYNLPFVEGVYGNATFMPMRDGASYDVRLSSSGLVAVPLNEAAREAVQHWNDG</sequence>
<reference evidence="2 3" key="1">
    <citation type="submission" date="2016-12" db="EMBL/GenBank/DDBJ databases">
        <title>Marinobacter lutaoensis whole genome sequencing.</title>
        <authorList>
            <person name="Verma A."/>
            <person name="Krishnamurthi S."/>
        </authorList>
    </citation>
    <scope>NUCLEOTIDE SEQUENCE [LARGE SCALE GENOMIC DNA]</scope>
    <source>
        <strain evidence="2 3">T5054</strain>
    </source>
</reference>
<name>A0A1V2DTZ7_9GAMM</name>
<keyword evidence="1" id="KW-0812">Transmembrane</keyword>
<dbReference type="OrthoDB" id="9156649at2"/>
<evidence type="ECO:0000313" key="3">
    <source>
        <dbReference type="Proteomes" id="UP000189339"/>
    </source>
</evidence>
<feature type="transmembrane region" description="Helical" evidence="1">
    <location>
        <begin position="6"/>
        <end position="26"/>
    </location>
</feature>